<dbReference type="Gene3D" id="2.60.40.10">
    <property type="entry name" value="Immunoglobulins"/>
    <property type="match status" value="2"/>
</dbReference>
<evidence type="ECO:0000313" key="2">
    <source>
        <dbReference type="Proteomes" id="UP000477311"/>
    </source>
</evidence>
<evidence type="ECO:0008006" key="3">
    <source>
        <dbReference type="Google" id="ProtNLM"/>
    </source>
</evidence>
<name>A0A6M1RRB7_9BACT</name>
<proteinExistence type="predicted"/>
<sequence length="279" mass="30391">MALIVSNAVDFQGDSLAYQFEVYGDPQLSQLMAQVPAIASGSFTTAWQVDTDLPNNAQYWWRCRATDGTNVGPWMATATFFVNETNRPPAAPVIAGPPPGLVLTNLDVLLLWWPSAGDADEGDHVVSYHIQVADNPAFTLPVINATNTPALELPPGTNWVLSLPLSSLPGAENMVWRTLYHWRVSAQDQRGLSSPWSAAWPLQYGPPAPRGGRITGIRFGTDGQVTLEWTETAGSVYVEYTPSLNPPRWLTGAGPLEGTNWTFTSLPGTTSGFYRLRCE</sequence>
<dbReference type="InterPro" id="IPR013783">
    <property type="entry name" value="Ig-like_fold"/>
</dbReference>
<organism evidence="1 2">
    <name type="scientific">Limisphaera ngatamarikiensis</name>
    <dbReference type="NCBI Taxonomy" id="1324935"/>
    <lineage>
        <taxon>Bacteria</taxon>
        <taxon>Pseudomonadati</taxon>
        <taxon>Verrucomicrobiota</taxon>
        <taxon>Verrucomicrobiia</taxon>
        <taxon>Limisphaerales</taxon>
        <taxon>Limisphaeraceae</taxon>
        <taxon>Limisphaera</taxon>
    </lineage>
</organism>
<dbReference type="RefSeq" id="WP_165108248.1">
    <property type="nucleotide sequence ID" value="NZ_JAAKYA010000077.1"/>
</dbReference>
<accession>A0A6M1RRB7</accession>
<comment type="caution">
    <text evidence="1">The sequence shown here is derived from an EMBL/GenBank/DDBJ whole genome shotgun (WGS) entry which is preliminary data.</text>
</comment>
<gene>
    <name evidence="1" type="ORF">G4L39_11125</name>
</gene>
<dbReference type="EMBL" id="JAAKYA010000077">
    <property type="protein sequence ID" value="NGO39937.1"/>
    <property type="molecule type" value="Genomic_DNA"/>
</dbReference>
<evidence type="ECO:0000313" key="1">
    <source>
        <dbReference type="EMBL" id="NGO39937.1"/>
    </source>
</evidence>
<reference evidence="1 2" key="1">
    <citation type="submission" date="2020-02" db="EMBL/GenBank/DDBJ databases">
        <title>Draft genome sequence of Limisphaera ngatamarikiensis NGM72.4T, a thermophilic Verrucomicrobia grouped in subdivision 3.</title>
        <authorList>
            <person name="Carere C.R."/>
            <person name="Steen J."/>
            <person name="Hugenholtz P."/>
            <person name="Stott M.B."/>
        </authorList>
    </citation>
    <scope>NUCLEOTIDE SEQUENCE [LARGE SCALE GENOMIC DNA]</scope>
    <source>
        <strain evidence="1 2">NGM72.4</strain>
    </source>
</reference>
<dbReference type="AlphaFoldDB" id="A0A6M1RRB7"/>
<dbReference type="Proteomes" id="UP000477311">
    <property type="component" value="Unassembled WGS sequence"/>
</dbReference>
<protein>
    <recommendedName>
        <fullName evidence="3">Fibronectin type-III domain-containing protein</fullName>
    </recommendedName>
</protein>
<keyword evidence="2" id="KW-1185">Reference proteome</keyword>